<dbReference type="AlphaFoldDB" id="A0A1M2VRI4"/>
<comment type="similarity">
    <text evidence="1">Belongs to the peptidase S33 family.</text>
</comment>
<comment type="caution">
    <text evidence="4">The sequence shown here is derived from an EMBL/GenBank/DDBJ whole genome shotgun (WGS) entry which is preliminary data.</text>
</comment>
<evidence type="ECO:0000256" key="2">
    <source>
        <dbReference type="ARBA" id="ARBA00022801"/>
    </source>
</evidence>
<protein>
    <submittedName>
        <fullName evidence="4">L-amino acid amidase</fullName>
    </submittedName>
</protein>
<name>A0A1M2VRI4_TRAPU</name>
<proteinExistence type="inferred from homology"/>
<dbReference type="PANTHER" id="PTHR43433:SF5">
    <property type="entry name" value="AB HYDROLASE-1 DOMAIN-CONTAINING PROTEIN"/>
    <property type="match status" value="1"/>
</dbReference>
<dbReference type="GO" id="GO:0006508">
    <property type="term" value="P:proteolysis"/>
    <property type="evidence" value="ECO:0007669"/>
    <property type="project" value="InterPro"/>
</dbReference>
<dbReference type="Proteomes" id="UP000184267">
    <property type="component" value="Unassembled WGS sequence"/>
</dbReference>
<dbReference type="SUPFAM" id="SSF53474">
    <property type="entry name" value="alpha/beta-Hydrolases"/>
    <property type="match status" value="1"/>
</dbReference>
<dbReference type="InterPro" id="IPR050471">
    <property type="entry name" value="AB_hydrolase"/>
</dbReference>
<dbReference type="InterPro" id="IPR029058">
    <property type="entry name" value="AB_hydrolase_fold"/>
</dbReference>
<evidence type="ECO:0000313" key="5">
    <source>
        <dbReference type="Proteomes" id="UP000184267"/>
    </source>
</evidence>
<feature type="domain" description="AB hydrolase-1" evidence="3">
    <location>
        <begin position="36"/>
        <end position="292"/>
    </location>
</feature>
<dbReference type="InterPro" id="IPR000073">
    <property type="entry name" value="AB_hydrolase_1"/>
</dbReference>
<dbReference type="InterPro" id="IPR005945">
    <property type="entry name" value="Pro_imino_pep"/>
</dbReference>
<dbReference type="EMBL" id="MNAD01000803">
    <property type="protein sequence ID" value="OJT10178.1"/>
    <property type="molecule type" value="Genomic_DNA"/>
</dbReference>
<accession>A0A1M2VRI4</accession>
<dbReference type="GO" id="GO:0008233">
    <property type="term" value="F:peptidase activity"/>
    <property type="evidence" value="ECO:0007669"/>
    <property type="project" value="InterPro"/>
</dbReference>
<dbReference type="Gene3D" id="3.40.50.1820">
    <property type="entry name" value="alpha/beta hydrolase"/>
    <property type="match status" value="1"/>
</dbReference>
<dbReference type="PRINTS" id="PR00793">
    <property type="entry name" value="PROAMNOPTASE"/>
</dbReference>
<dbReference type="OrthoDB" id="190201at2759"/>
<reference evidence="4 5" key="1">
    <citation type="submission" date="2016-10" db="EMBL/GenBank/DDBJ databases">
        <title>Genome sequence of the basidiomycete white-rot fungus Trametes pubescens.</title>
        <authorList>
            <person name="Makela M.R."/>
            <person name="Granchi Z."/>
            <person name="Peng M."/>
            <person name="De Vries R.P."/>
            <person name="Grigoriev I."/>
            <person name="Riley R."/>
            <person name="Hilden K."/>
        </authorList>
    </citation>
    <scope>NUCLEOTIDE SEQUENCE [LARGE SCALE GENOMIC DNA]</scope>
    <source>
        <strain evidence="4 5">FBCC735</strain>
    </source>
</reference>
<evidence type="ECO:0000259" key="3">
    <source>
        <dbReference type="Pfam" id="PF00561"/>
    </source>
</evidence>
<dbReference type="PIRSF" id="PIRSF005539">
    <property type="entry name" value="Pept_S33_TRI_F1"/>
    <property type="match status" value="1"/>
</dbReference>
<dbReference type="OMA" id="APQDEMW"/>
<dbReference type="Pfam" id="PF00561">
    <property type="entry name" value="Abhydrolase_1"/>
    <property type="match status" value="1"/>
</dbReference>
<evidence type="ECO:0000256" key="1">
    <source>
        <dbReference type="ARBA" id="ARBA00010088"/>
    </source>
</evidence>
<keyword evidence="2" id="KW-0378">Hydrolase</keyword>
<dbReference type="InterPro" id="IPR002410">
    <property type="entry name" value="Peptidase_S33"/>
</dbReference>
<dbReference type="PANTHER" id="PTHR43433">
    <property type="entry name" value="HYDROLASE, ALPHA/BETA FOLD FAMILY PROTEIN"/>
    <property type="match status" value="1"/>
</dbReference>
<evidence type="ECO:0000313" key="4">
    <source>
        <dbReference type="EMBL" id="OJT10178.1"/>
    </source>
</evidence>
<dbReference type="NCBIfam" id="TIGR01250">
    <property type="entry name" value="pro_imino_pep_2"/>
    <property type="match status" value="1"/>
</dbReference>
<sequence length="306" mass="33841">MATPTATGTVDFDAKAGQPVQTWYQVYGDLKSGVTPVVALHGGPGSTHHYLLPLIDLATLHSIPVIFYDQIGNGNSTHLPEKSGDAAGFWTEQLFLDELDNLLRHLGIQDNYALLGQSWGGMLAARHASKQPKGLKRLVISESPASIALFEKAAKEELIAGLPADVGDVLLKHTQAGTTDSTEYKTASAVFYKKHVCRLETWPSELLQSFVWMQKDPTVYIAFYGPSEFNVTGPLKDWSIVEDAHKINVPTLLLNGKYDRVTDNTMLPLFKAIPKVKWYTFAESSHTPVLEEREKYIKLVAAFLKD</sequence>
<gene>
    <name evidence="4" type="ORF">TRAPUB_13283</name>
</gene>
<organism evidence="4 5">
    <name type="scientific">Trametes pubescens</name>
    <name type="common">White-rot fungus</name>
    <dbReference type="NCBI Taxonomy" id="154538"/>
    <lineage>
        <taxon>Eukaryota</taxon>
        <taxon>Fungi</taxon>
        <taxon>Dikarya</taxon>
        <taxon>Basidiomycota</taxon>
        <taxon>Agaricomycotina</taxon>
        <taxon>Agaricomycetes</taxon>
        <taxon>Polyporales</taxon>
        <taxon>Polyporaceae</taxon>
        <taxon>Trametes</taxon>
    </lineage>
</organism>
<keyword evidence="5" id="KW-1185">Reference proteome</keyword>
<dbReference type="STRING" id="154538.A0A1M2VRI4"/>